<dbReference type="Proteomes" id="UP000182624">
    <property type="component" value="Unassembled WGS sequence"/>
</dbReference>
<keyword evidence="3" id="KW-0862">Zinc</keyword>
<evidence type="ECO:0000256" key="1">
    <source>
        <dbReference type="SAM" id="Phobius"/>
    </source>
</evidence>
<evidence type="ECO:0000259" key="2">
    <source>
        <dbReference type="Pfam" id="PF13490"/>
    </source>
</evidence>
<dbReference type="RefSeq" id="WP_074887544.1">
    <property type="nucleotide sequence ID" value="NZ_FOXO01000012.1"/>
</dbReference>
<dbReference type="GO" id="GO:0008270">
    <property type="term" value="F:zinc ion binding"/>
    <property type="evidence" value="ECO:0007669"/>
    <property type="project" value="UniProtKB-KW"/>
</dbReference>
<evidence type="ECO:0000313" key="3">
    <source>
        <dbReference type="EMBL" id="SFP92461.1"/>
    </source>
</evidence>
<keyword evidence="3" id="KW-0863">Zinc-finger</keyword>
<keyword evidence="1" id="KW-0472">Membrane</keyword>
<feature type="domain" description="Putative zinc-finger" evidence="2">
    <location>
        <begin position="3"/>
        <end position="36"/>
    </location>
</feature>
<accession>A0A1I5UAZ3</accession>
<sequence length="107" mass="12430">MTCKEAEKLIPLFLDDDLDNKDLAEFIEHIDNCPECKEELTIQFLVKTGMQRLEDGNTFNLKQELLILIKDAKKRLKFRRNLFLFSILLELAVVVLMVTVTVLAFTL</sequence>
<keyword evidence="1" id="KW-0812">Transmembrane</keyword>
<dbReference type="Pfam" id="PF13490">
    <property type="entry name" value="zf-HC2"/>
    <property type="match status" value="1"/>
</dbReference>
<reference evidence="4" key="1">
    <citation type="submission" date="2016-10" db="EMBL/GenBank/DDBJ databases">
        <authorList>
            <person name="Varghese N."/>
            <person name="Submissions S."/>
        </authorList>
    </citation>
    <scope>NUCLEOTIDE SEQUENCE [LARGE SCALE GENOMIC DNA]</scope>
    <source>
        <strain evidence="4">P18</strain>
    </source>
</reference>
<feature type="transmembrane region" description="Helical" evidence="1">
    <location>
        <begin position="82"/>
        <end position="105"/>
    </location>
</feature>
<protein>
    <submittedName>
        <fullName evidence="3">Putative zinc-finger</fullName>
    </submittedName>
</protein>
<evidence type="ECO:0000313" key="4">
    <source>
        <dbReference type="Proteomes" id="UP000182624"/>
    </source>
</evidence>
<dbReference type="EMBL" id="FOXO01000012">
    <property type="protein sequence ID" value="SFP92461.1"/>
    <property type="molecule type" value="Genomic_DNA"/>
</dbReference>
<name>A0A1I5UAZ3_9FIRM</name>
<organism evidence="3 4">
    <name type="scientific">Butyrivibrio proteoclasticus</name>
    <dbReference type="NCBI Taxonomy" id="43305"/>
    <lineage>
        <taxon>Bacteria</taxon>
        <taxon>Bacillati</taxon>
        <taxon>Bacillota</taxon>
        <taxon>Clostridia</taxon>
        <taxon>Lachnospirales</taxon>
        <taxon>Lachnospiraceae</taxon>
        <taxon>Butyrivibrio</taxon>
    </lineage>
</organism>
<keyword evidence="1" id="KW-1133">Transmembrane helix</keyword>
<keyword evidence="4" id="KW-1185">Reference proteome</keyword>
<dbReference type="InterPro" id="IPR027383">
    <property type="entry name" value="Znf_put"/>
</dbReference>
<proteinExistence type="predicted"/>
<gene>
    <name evidence="3" type="ORF">SAMN04487928_11224</name>
</gene>
<keyword evidence="3" id="KW-0479">Metal-binding</keyword>
<dbReference type="AlphaFoldDB" id="A0A1I5UAZ3"/>